<dbReference type="EMBL" id="AP025637">
    <property type="protein sequence ID" value="BDG72608.1"/>
    <property type="molecule type" value="Genomic_DNA"/>
</dbReference>
<gene>
    <name evidence="1" type="ORF">Rmf_25370</name>
</gene>
<name>A0ABM7Y404_9PROT</name>
<organism evidence="1 2">
    <name type="scientific">Roseomonas fluvialis</name>
    <dbReference type="NCBI Taxonomy" id="1750527"/>
    <lineage>
        <taxon>Bacteria</taxon>
        <taxon>Pseudomonadati</taxon>
        <taxon>Pseudomonadota</taxon>
        <taxon>Alphaproteobacteria</taxon>
        <taxon>Acetobacterales</taxon>
        <taxon>Roseomonadaceae</taxon>
        <taxon>Roseomonas</taxon>
    </lineage>
</organism>
<sequence>MFEHGLDGIQFVLGEAMDVALDEAADHQVGLLGSAMERAEHEAAAARVEILGFGHGLCAGI</sequence>
<reference evidence="1 2" key="1">
    <citation type="journal article" date="2016" name="Microbes Environ.">
        <title>Phylogenetically diverse aerobic anoxygenic phototrophic bacteria isolated from epilithic biofilms in Tama river, Japan.</title>
        <authorList>
            <person name="Hirose S."/>
            <person name="Matsuura K."/>
            <person name="Haruta S."/>
        </authorList>
    </citation>
    <scope>NUCLEOTIDE SEQUENCE [LARGE SCALE GENOMIC DNA]</scope>
    <source>
        <strain evidence="1 2">S08</strain>
    </source>
</reference>
<evidence type="ECO:0000313" key="1">
    <source>
        <dbReference type="EMBL" id="BDG72608.1"/>
    </source>
</evidence>
<evidence type="ECO:0000313" key="2">
    <source>
        <dbReference type="Proteomes" id="UP000831327"/>
    </source>
</evidence>
<dbReference type="Proteomes" id="UP000831327">
    <property type="component" value="Chromosome"/>
</dbReference>
<protein>
    <submittedName>
        <fullName evidence="1">Uncharacterized protein</fullName>
    </submittedName>
</protein>
<proteinExistence type="predicted"/>
<accession>A0ABM7Y404</accession>
<keyword evidence="2" id="KW-1185">Reference proteome</keyword>